<dbReference type="Pfam" id="PF00155">
    <property type="entry name" value="Aminotran_1_2"/>
    <property type="match status" value="1"/>
</dbReference>
<dbReference type="Proteomes" id="UP001431634">
    <property type="component" value="Unassembled WGS sequence"/>
</dbReference>
<dbReference type="Gene3D" id="3.40.640.10">
    <property type="entry name" value="Type I PLP-dependent aspartate aminotransferase-like (Major domain)"/>
    <property type="match status" value="1"/>
</dbReference>
<dbReference type="InterPro" id="IPR015424">
    <property type="entry name" value="PyrdxlP-dep_Trfase"/>
</dbReference>
<dbReference type="InterPro" id="IPR004838">
    <property type="entry name" value="NHTrfase_class1_PyrdxlP-BS"/>
</dbReference>
<dbReference type="PANTHER" id="PTHR46383:SF1">
    <property type="entry name" value="ASPARTATE AMINOTRANSFERASE"/>
    <property type="match status" value="1"/>
</dbReference>
<organism evidence="9 10">
    <name type="scientific">Commensalibacter oyaizuii</name>
    <dbReference type="NCBI Taxonomy" id="3043873"/>
    <lineage>
        <taxon>Bacteria</taxon>
        <taxon>Pseudomonadati</taxon>
        <taxon>Pseudomonadota</taxon>
        <taxon>Alphaproteobacteria</taxon>
        <taxon>Acetobacterales</taxon>
        <taxon>Acetobacteraceae</taxon>
    </lineage>
</organism>
<dbReference type="Gene3D" id="3.90.1150.10">
    <property type="entry name" value="Aspartate Aminotransferase, domain 1"/>
    <property type="match status" value="1"/>
</dbReference>
<evidence type="ECO:0000256" key="3">
    <source>
        <dbReference type="ARBA" id="ARBA00022576"/>
    </source>
</evidence>
<accession>A0ABT6Q1F0</accession>
<keyword evidence="5" id="KW-0663">Pyridoxal phosphate</keyword>
<comment type="caution">
    <text evidence="9">The sequence shown here is derived from an EMBL/GenBank/DDBJ whole genome shotgun (WGS) entry which is preliminary data.</text>
</comment>
<evidence type="ECO:0000256" key="4">
    <source>
        <dbReference type="ARBA" id="ARBA00022679"/>
    </source>
</evidence>
<comment type="catalytic activity">
    <reaction evidence="6">
        <text>L-aspartate + 2-oxoglutarate = oxaloacetate + L-glutamate</text>
        <dbReference type="Rhea" id="RHEA:21824"/>
        <dbReference type="ChEBI" id="CHEBI:16452"/>
        <dbReference type="ChEBI" id="CHEBI:16810"/>
        <dbReference type="ChEBI" id="CHEBI:29985"/>
        <dbReference type="ChEBI" id="CHEBI:29991"/>
        <dbReference type="EC" id="2.6.1.1"/>
    </reaction>
</comment>
<dbReference type="RefSeq" id="WP_281447954.1">
    <property type="nucleotide sequence ID" value="NZ_JASBAO010000001.1"/>
</dbReference>
<dbReference type="PANTHER" id="PTHR46383">
    <property type="entry name" value="ASPARTATE AMINOTRANSFERASE"/>
    <property type="match status" value="1"/>
</dbReference>
<comment type="similarity">
    <text evidence="2 7">Belongs to the class-I pyridoxal-phosphate-dependent aminotransferase family.</text>
</comment>
<dbReference type="InterPro" id="IPR015422">
    <property type="entry name" value="PyrdxlP-dep_Trfase_small"/>
</dbReference>
<name>A0ABT6Q1F0_9PROT</name>
<dbReference type="SUPFAM" id="SSF53383">
    <property type="entry name" value="PLP-dependent transferases"/>
    <property type="match status" value="1"/>
</dbReference>
<reference evidence="9" key="1">
    <citation type="submission" date="2023-05" db="EMBL/GenBank/DDBJ databases">
        <title>Whole genome sequence of Commensalibacter sp.</title>
        <authorList>
            <person name="Charoenyingcharoen P."/>
            <person name="Yukphan P."/>
        </authorList>
    </citation>
    <scope>NUCLEOTIDE SEQUENCE</scope>
    <source>
        <strain evidence="9">TBRC 16381</strain>
    </source>
</reference>
<evidence type="ECO:0000256" key="5">
    <source>
        <dbReference type="ARBA" id="ARBA00022898"/>
    </source>
</evidence>
<dbReference type="CDD" id="cd00609">
    <property type="entry name" value="AAT_like"/>
    <property type="match status" value="1"/>
</dbReference>
<evidence type="ECO:0000256" key="2">
    <source>
        <dbReference type="ARBA" id="ARBA00007441"/>
    </source>
</evidence>
<sequence>MTNNIDASVPALSLKMEGFEAPATIAMSMRARVLAAEGKKVISLALGQPDFFTPKVAIDAAYQAALDGQTKYPPIDGYVSLKKAVQQKFQLENNLDYGLDEIMVANGVKQILFNALMATLDAGMDDEVVIPAPYWTSYPIMVRFLGGQPKYVVCSEDSNFTLKASDLRAVMSEKTKWFILNSPSNPTGAVWSKESLLAIAEVLRDYPKVWIFADEIYEHLVFDGQQHYSLAHLAPDLKDRILTANGASKTYAMPGWRIGYAGGPKRLIKAMLKIQSNSTSGACSVSQAAAVAALHHGTQAVEEMKQAYDRRRKMMQDAFSNMPGVTCAVPQGAFYVYPGIKGCIGKTSAGGRKIENDQDFAESLLDEQYVAVVPGSAFGLSPYLRISYAADDAVLEEACKRIATFIKQLVN</sequence>
<feature type="domain" description="Aminotransferase class I/classII large" evidence="8">
    <location>
        <begin position="39"/>
        <end position="402"/>
    </location>
</feature>
<dbReference type="EMBL" id="JASBAO010000001">
    <property type="protein sequence ID" value="MDI2090835.1"/>
    <property type="molecule type" value="Genomic_DNA"/>
</dbReference>
<keyword evidence="4 7" id="KW-0808">Transferase</keyword>
<evidence type="ECO:0000256" key="6">
    <source>
        <dbReference type="ARBA" id="ARBA00049185"/>
    </source>
</evidence>
<evidence type="ECO:0000256" key="7">
    <source>
        <dbReference type="RuleBase" id="RU000481"/>
    </source>
</evidence>
<dbReference type="PROSITE" id="PS00105">
    <property type="entry name" value="AA_TRANSFER_CLASS_1"/>
    <property type="match status" value="1"/>
</dbReference>
<dbReference type="InterPro" id="IPR050596">
    <property type="entry name" value="AspAT/PAT-like"/>
</dbReference>
<comment type="cofactor">
    <cofactor evidence="1 7">
        <name>pyridoxal 5'-phosphate</name>
        <dbReference type="ChEBI" id="CHEBI:597326"/>
    </cofactor>
</comment>
<evidence type="ECO:0000313" key="10">
    <source>
        <dbReference type="Proteomes" id="UP001431634"/>
    </source>
</evidence>
<gene>
    <name evidence="9" type="ORF">QJV27_05510</name>
</gene>
<protein>
    <recommendedName>
        <fullName evidence="7">Aminotransferase</fullName>
        <ecNumber evidence="7">2.6.1.-</ecNumber>
    </recommendedName>
</protein>
<proteinExistence type="inferred from homology"/>
<evidence type="ECO:0000256" key="1">
    <source>
        <dbReference type="ARBA" id="ARBA00001933"/>
    </source>
</evidence>
<dbReference type="GO" id="GO:0008483">
    <property type="term" value="F:transaminase activity"/>
    <property type="evidence" value="ECO:0007669"/>
    <property type="project" value="UniProtKB-KW"/>
</dbReference>
<dbReference type="EC" id="2.6.1.-" evidence="7"/>
<keyword evidence="10" id="KW-1185">Reference proteome</keyword>
<keyword evidence="3 7" id="KW-0032">Aminotransferase</keyword>
<dbReference type="InterPro" id="IPR004839">
    <property type="entry name" value="Aminotransferase_I/II_large"/>
</dbReference>
<evidence type="ECO:0000259" key="8">
    <source>
        <dbReference type="Pfam" id="PF00155"/>
    </source>
</evidence>
<evidence type="ECO:0000313" key="9">
    <source>
        <dbReference type="EMBL" id="MDI2090835.1"/>
    </source>
</evidence>
<dbReference type="InterPro" id="IPR015421">
    <property type="entry name" value="PyrdxlP-dep_Trfase_major"/>
</dbReference>